<protein>
    <submittedName>
        <fullName evidence="2">BZ3500_MvSof-1268-A1-R1_Chr9g10623 protein</fullName>
    </submittedName>
</protein>
<organism evidence="2 3">
    <name type="scientific">Microbotryum saponariae</name>
    <dbReference type="NCBI Taxonomy" id="289078"/>
    <lineage>
        <taxon>Eukaryota</taxon>
        <taxon>Fungi</taxon>
        <taxon>Dikarya</taxon>
        <taxon>Basidiomycota</taxon>
        <taxon>Pucciniomycotina</taxon>
        <taxon>Microbotryomycetes</taxon>
        <taxon>Microbotryales</taxon>
        <taxon>Microbotryaceae</taxon>
        <taxon>Microbotryum</taxon>
    </lineage>
</organism>
<feature type="region of interest" description="Disordered" evidence="1">
    <location>
        <begin position="224"/>
        <end position="257"/>
    </location>
</feature>
<evidence type="ECO:0000256" key="1">
    <source>
        <dbReference type="SAM" id="MobiDB-lite"/>
    </source>
</evidence>
<dbReference type="OrthoDB" id="10648390at2759"/>
<feature type="compositionally biased region" description="Basic and acidic residues" evidence="1">
    <location>
        <begin position="370"/>
        <end position="382"/>
    </location>
</feature>
<evidence type="ECO:0000313" key="2">
    <source>
        <dbReference type="EMBL" id="SDA00404.1"/>
    </source>
</evidence>
<dbReference type="EMBL" id="FMWP01000107">
    <property type="protein sequence ID" value="SDA00404.1"/>
    <property type="molecule type" value="Genomic_DNA"/>
</dbReference>
<keyword evidence="3" id="KW-1185">Reference proteome</keyword>
<proteinExistence type="predicted"/>
<accession>A0A2X0K9K7</accession>
<feature type="region of interest" description="Disordered" evidence="1">
    <location>
        <begin position="320"/>
        <end position="382"/>
    </location>
</feature>
<name>A0A2X0K9K7_9BASI</name>
<gene>
    <name evidence="2" type="ORF">BZ3500_MVSOF-1268-A1-R1_CHR9G10623</name>
</gene>
<dbReference type="Proteomes" id="UP000249723">
    <property type="component" value="Unassembled WGS sequence"/>
</dbReference>
<feature type="compositionally biased region" description="Polar residues" evidence="1">
    <location>
        <begin position="334"/>
        <end position="352"/>
    </location>
</feature>
<dbReference type="AlphaFoldDB" id="A0A2X0K9K7"/>
<evidence type="ECO:0000313" key="3">
    <source>
        <dbReference type="Proteomes" id="UP000249723"/>
    </source>
</evidence>
<sequence length="382" mass="41755">MMAGSKAALSAHRWSHLRYPWSTKVIIKYAATGHTTSLRKEAQGETFYDGFIMTYVVQADNKTIVTVSTEFKTGYNLRRFMTQDRQIKGRIWPAPLRSKIIDIRLVGQSRHLVQLEGAAAIFAKVLRAKGRFGIIFAAPWMVVVELVVEDGPHYLLISKLIKVLPGLNDGKPEGGINKADVYPSDDNNDMLQLLVALFLSNSKGFKVENPSKATRRSLRAARIEMATNGTGGPKTCPTTSAEKQKGRGKSAPAKSGLSASSEAIWSSQDVLHVLQTAKAAISNDTIECESRRSNETSWSEQDLHDEIAHAFNVIKVLGRDSQGNRGRKPMAPLDSSSATESSGEGNSDTIESSSEEDHDLTDSSSPARSESQEDPGHSKKKV</sequence>
<reference evidence="3" key="1">
    <citation type="submission" date="2016-10" db="EMBL/GenBank/DDBJ databases">
        <authorList>
            <person name="Jeantristanb JTB J.-T."/>
            <person name="Ricardo R."/>
        </authorList>
    </citation>
    <scope>NUCLEOTIDE SEQUENCE [LARGE SCALE GENOMIC DNA]</scope>
</reference>